<comment type="caution">
    <text evidence="2">The sequence shown here is derived from an EMBL/GenBank/DDBJ whole genome shotgun (WGS) entry which is preliminary data.</text>
</comment>
<dbReference type="AlphaFoldDB" id="X0UMU6"/>
<reference evidence="2" key="1">
    <citation type="journal article" date="2014" name="Front. Microbiol.">
        <title>High frequency of phylogenetically diverse reductive dehalogenase-homologous genes in deep subseafloor sedimentary metagenomes.</title>
        <authorList>
            <person name="Kawai M."/>
            <person name="Futagami T."/>
            <person name="Toyoda A."/>
            <person name="Takaki Y."/>
            <person name="Nishi S."/>
            <person name="Hori S."/>
            <person name="Arai W."/>
            <person name="Tsubouchi T."/>
            <person name="Morono Y."/>
            <person name="Uchiyama I."/>
            <person name="Ito T."/>
            <person name="Fujiyama A."/>
            <person name="Inagaki F."/>
            <person name="Takami H."/>
        </authorList>
    </citation>
    <scope>NUCLEOTIDE SEQUENCE</scope>
    <source>
        <strain evidence="2">Expedition CK06-06</strain>
    </source>
</reference>
<evidence type="ECO:0000256" key="1">
    <source>
        <dbReference type="SAM" id="MobiDB-lite"/>
    </source>
</evidence>
<accession>X0UMU6</accession>
<name>X0UMU6_9ZZZZ</name>
<proteinExistence type="predicted"/>
<organism evidence="2">
    <name type="scientific">marine sediment metagenome</name>
    <dbReference type="NCBI Taxonomy" id="412755"/>
    <lineage>
        <taxon>unclassified sequences</taxon>
        <taxon>metagenomes</taxon>
        <taxon>ecological metagenomes</taxon>
    </lineage>
</organism>
<protein>
    <submittedName>
        <fullName evidence="2">Uncharacterized protein</fullName>
    </submittedName>
</protein>
<dbReference type="EMBL" id="BARS01027008">
    <property type="protein sequence ID" value="GAG06960.1"/>
    <property type="molecule type" value="Genomic_DNA"/>
</dbReference>
<sequence>MTRASKELGEAGESKEPPRRREKLELARCDEAEAAERLRSLCDLLERVKSAALRGALGKTAARLAERQRKLRARTLRLAPKTAGQNLKQLPRKLRKAVEGLIGREAAIQAGIRGLEAAVAEAEQAMAFSDPAGAEEMRRILEELRTDAAGEAEKALSMLKGNVLFSSAPVQEGLASILEGIAGKLSAGAGGAKAVEQIATTLKEFIKRQSAIVSQIQGRLAEKSDVCKRQRTSEDQRLLHSDVREQAAAIASLAREIPRFRSETAA</sequence>
<feature type="region of interest" description="Disordered" evidence="1">
    <location>
        <begin position="1"/>
        <end position="22"/>
    </location>
</feature>
<feature type="non-terminal residue" evidence="2">
    <location>
        <position position="266"/>
    </location>
</feature>
<evidence type="ECO:0000313" key="2">
    <source>
        <dbReference type="EMBL" id="GAG06960.1"/>
    </source>
</evidence>
<gene>
    <name evidence="2" type="ORF">S01H1_42462</name>
</gene>